<gene>
    <name evidence="2" type="ORF">FSP39_003569</name>
</gene>
<name>A0AA88YMZ2_PINIB</name>
<evidence type="ECO:0000313" key="3">
    <source>
        <dbReference type="Proteomes" id="UP001186944"/>
    </source>
</evidence>
<dbReference type="SUPFAM" id="SSF101898">
    <property type="entry name" value="NHL repeat"/>
    <property type="match status" value="1"/>
</dbReference>
<dbReference type="AlphaFoldDB" id="A0AA88YMZ2"/>
<proteinExistence type="predicted"/>
<comment type="caution">
    <text evidence="2">The sequence shown here is derived from an EMBL/GenBank/DDBJ whole genome shotgun (WGS) entry which is preliminary data.</text>
</comment>
<feature type="coiled-coil region" evidence="1">
    <location>
        <begin position="69"/>
        <end position="129"/>
    </location>
</feature>
<protein>
    <submittedName>
        <fullName evidence="2">Uncharacterized protein</fullName>
    </submittedName>
</protein>
<dbReference type="Gene3D" id="2.120.10.30">
    <property type="entry name" value="TolB, C-terminal domain"/>
    <property type="match status" value="1"/>
</dbReference>
<evidence type="ECO:0000313" key="2">
    <source>
        <dbReference type="EMBL" id="KAK3108229.1"/>
    </source>
</evidence>
<dbReference type="EMBL" id="VSWD01000001">
    <property type="protein sequence ID" value="KAK3108229.1"/>
    <property type="molecule type" value="Genomic_DNA"/>
</dbReference>
<dbReference type="Proteomes" id="UP001186944">
    <property type="component" value="Unassembled WGS sequence"/>
</dbReference>
<dbReference type="InterPro" id="IPR011042">
    <property type="entry name" value="6-blade_b-propeller_TolB-like"/>
</dbReference>
<evidence type="ECO:0000256" key="1">
    <source>
        <dbReference type="SAM" id="Coils"/>
    </source>
</evidence>
<reference evidence="2" key="1">
    <citation type="submission" date="2019-08" db="EMBL/GenBank/DDBJ databases">
        <title>The improved chromosome-level genome for the pearl oyster Pinctada fucata martensii using PacBio sequencing and Hi-C.</title>
        <authorList>
            <person name="Zheng Z."/>
        </authorList>
    </citation>
    <scope>NUCLEOTIDE SEQUENCE</scope>
    <source>
        <strain evidence="2">ZZ-2019</strain>
        <tissue evidence="2">Adductor muscle</tissue>
    </source>
</reference>
<keyword evidence="1" id="KW-0175">Coiled coil</keyword>
<organism evidence="2 3">
    <name type="scientific">Pinctada imbricata</name>
    <name type="common">Atlantic pearl-oyster</name>
    <name type="synonym">Pinctada martensii</name>
    <dbReference type="NCBI Taxonomy" id="66713"/>
    <lineage>
        <taxon>Eukaryota</taxon>
        <taxon>Metazoa</taxon>
        <taxon>Spiralia</taxon>
        <taxon>Lophotrochozoa</taxon>
        <taxon>Mollusca</taxon>
        <taxon>Bivalvia</taxon>
        <taxon>Autobranchia</taxon>
        <taxon>Pteriomorphia</taxon>
        <taxon>Pterioida</taxon>
        <taxon>Pterioidea</taxon>
        <taxon>Pteriidae</taxon>
        <taxon>Pinctada</taxon>
    </lineage>
</organism>
<accession>A0AA88YMZ2</accession>
<keyword evidence="3" id="KW-1185">Reference proteome</keyword>
<sequence length="409" mass="46544">MEFEKSLNTLKHSLKKLITRRDENLQRLDTDISKIKTGVDSLFTELTDHLSQLKSNVISQISKTERDVRAEIEGKRDELTCKVSALEIDIALFQTIMKSSPPSLFLQTVAKLSEQKSILENYVKDQNQKLKDIQVLFQANEKLNKIRENIQEFGHVEVQRRVDMLIVEPTLTSDVITTGSGGELTIFRNDQIMLSNFDGKTVELRDSVCQNVLSSLTLQGRPYGIKVIRDTKGAVAVRGRGLVLFNIQSNHIEKIGEIKIDVYRDFLFFKGKYYIGCDKGITVFDCICREVHEILVNNSVNYMAIRDDTSLCYTVVGKHELYCITMDGTQVFTYSHDKLEFPRGVTVDHAGYIYVCGGNSRNVHQLNHDGKLQRIIFDNLPAGPYCISFNTQSDKAVIGCRQRILLYNI</sequence>